<feature type="region of interest" description="Disordered" evidence="7">
    <location>
        <begin position="1"/>
        <end position="24"/>
    </location>
</feature>
<dbReference type="InterPro" id="IPR050613">
    <property type="entry name" value="Sec_Metabolite_Reg"/>
</dbReference>
<evidence type="ECO:0000313" key="10">
    <source>
        <dbReference type="EMBL" id="KAJ5733363.1"/>
    </source>
</evidence>
<dbReference type="InterPro" id="IPR001138">
    <property type="entry name" value="Zn2Cys6_DnaBD"/>
</dbReference>
<keyword evidence="3" id="KW-0805">Transcription regulation</keyword>
<gene>
    <name evidence="10" type="ORF">N7493_002149</name>
</gene>
<dbReference type="InterPro" id="IPR007219">
    <property type="entry name" value="XnlR_reg_dom"/>
</dbReference>
<dbReference type="GO" id="GO:0000981">
    <property type="term" value="F:DNA-binding transcription factor activity, RNA polymerase II-specific"/>
    <property type="evidence" value="ECO:0007669"/>
    <property type="project" value="InterPro"/>
</dbReference>
<evidence type="ECO:0000256" key="6">
    <source>
        <dbReference type="ARBA" id="ARBA00023242"/>
    </source>
</evidence>
<dbReference type="Proteomes" id="UP001215712">
    <property type="component" value="Unassembled WGS sequence"/>
</dbReference>
<keyword evidence="4" id="KW-0238">DNA-binding</keyword>
<evidence type="ECO:0000256" key="1">
    <source>
        <dbReference type="ARBA" id="ARBA00004123"/>
    </source>
</evidence>
<dbReference type="PANTHER" id="PTHR31001">
    <property type="entry name" value="UNCHARACTERIZED TRANSCRIPTIONAL REGULATORY PROTEIN"/>
    <property type="match status" value="1"/>
</dbReference>
<dbReference type="SMART" id="SM00906">
    <property type="entry name" value="Fungal_trans"/>
    <property type="match status" value="1"/>
</dbReference>
<evidence type="ECO:0000259" key="8">
    <source>
        <dbReference type="SMART" id="SM00066"/>
    </source>
</evidence>
<dbReference type="EMBL" id="JAQJAN010000003">
    <property type="protein sequence ID" value="KAJ5733363.1"/>
    <property type="molecule type" value="Genomic_DNA"/>
</dbReference>
<evidence type="ECO:0000256" key="7">
    <source>
        <dbReference type="SAM" id="MobiDB-lite"/>
    </source>
</evidence>
<keyword evidence="2" id="KW-0479">Metal-binding</keyword>
<evidence type="ECO:0000256" key="4">
    <source>
        <dbReference type="ARBA" id="ARBA00023125"/>
    </source>
</evidence>
<evidence type="ECO:0008006" key="12">
    <source>
        <dbReference type="Google" id="ProtNLM"/>
    </source>
</evidence>
<dbReference type="GO" id="GO:0006351">
    <property type="term" value="P:DNA-templated transcription"/>
    <property type="evidence" value="ECO:0007669"/>
    <property type="project" value="InterPro"/>
</dbReference>
<keyword evidence="11" id="KW-1185">Reference proteome</keyword>
<feature type="domain" description="Xylanolytic transcriptional activator regulatory" evidence="9">
    <location>
        <begin position="287"/>
        <end position="361"/>
    </location>
</feature>
<dbReference type="GO" id="GO:0003677">
    <property type="term" value="F:DNA binding"/>
    <property type="evidence" value="ECO:0007669"/>
    <property type="project" value="UniProtKB-KW"/>
</dbReference>
<dbReference type="GO" id="GO:0005634">
    <property type="term" value="C:nucleus"/>
    <property type="evidence" value="ECO:0007669"/>
    <property type="project" value="UniProtKB-SubCell"/>
</dbReference>
<sequence>MSEFSNLTGRFRIHKENNPSPVKATKRARESLVCNSWRKAKLRCDRQQLCGSCIRRDEGELCSYQRPQVHSHPTTTEDRLAHLESLVKELHVLHSEPGPTDNDGVAGNDSLADPQIPDHTPIDSFDKTLYVGSTHWSAILDDIHELKAALNRQVDPQAVGESTAIDSSAPYNESIIFGSTESYSLKRNLSQYLPPKEEMDRFLAVYFRGERFIIPFIHTFQFQRQYQAFWGDPIETNPLWLSILFSISAGKSLVKGEYHRPQPLVLEALTIYAQCKNMQSLDPSREAGTILAMTVRTAYEMGYHRDPESLGSFTFFESEMRRRFWALLKQADLMVSFQLGLPSNICLENCDTKSPRNLSDADFDVDTETIPQSRPENEYNGLIWFIFKDRQMVSFSAACREALSFDEKSETQIVELDSEIRRVHSKIPIVLRARPMADSITDPPFLIMVRIYVEFIYLKSLCVLHRKYMSWGNVISTSSCIEAGQRIVSQFITIYREFAPGGQLHQERWMLTNFTMNDFLMGVMVLCLVVHIRRRNRSQQAISSGIEGSILPLLKQAHDICLEKSSVSRDAGCVARAVKVILEDPSGRENIAALPVENAWQDGVSLGWLDPFYSEEIQIDWGLFDSLVSQDAIEMQ</sequence>
<dbReference type="InterPro" id="IPR036864">
    <property type="entry name" value="Zn2-C6_fun-type_DNA-bd_sf"/>
</dbReference>
<dbReference type="Pfam" id="PF04082">
    <property type="entry name" value="Fungal_trans"/>
    <property type="match status" value="1"/>
</dbReference>
<evidence type="ECO:0000256" key="2">
    <source>
        <dbReference type="ARBA" id="ARBA00022723"/>
    </source>
</evidence>
<comment type="subcellular location">
    <subcellularLocation>
        <location evidence="1">Nucleus</location>
    </subcellularLocation>
</comment>
<dbReference type="PANTHER" id="PTHR31001:SF49">
    <property type="entry name" value="ZN(II)2CYS6 TRANSCRIPTION FACTOR (EUROFUNG)"/>
    <property type="match status" value="1"/>
</dbReference>
<reference evidence="10" key="1">
    <citation type="journal article" date="2023" name="IMA Fungus">
        <title>Comparative genomic study of the Penicillium genus elucidates a diverse pangenome and 15 lateral gene transfer events.</title>
        <authorList>
            <person name="Petersen C."/>
            <person name="Sorensen T."/>
            <person name="Nielsen M.R."/>
            <person name="Sondergaard T.E."/>
            <person name="Sorensen J.L."/>
            <person name="Fitzpatrick D.A."/>
            <person name="Frisvad J.C."/>
            <person name="Nielsen K.L."/>
        </authorList>
    </citation>
    <scope>NUCLEOTIDE SEQUENCE</scope>
    <source>
        <strain evidence="10">IBT 17514</strain>
    </source>
</reference>
<evidence type="ECO:0000256" key="5">
    <source>
        <dbReference type="ARBA" id="ARBA00023163"/>
    </source>
</evidence>
<feature type="domain" description="Zn(2)-C6 fungal-type" evidence="8">
    <location>
        <begin position="28"/>
        <end position="73"/>
    </location>
</feature>
<evidence type="ECO:0000313" key="11">
    <source>
        <dbReference type="Proteomes" id="UP001215712"/>
    </source>
</evidence>
<name>A0AAD6MYC4_9EURO</name>
<evidence type="ECO:0000256" key="3">
    <source>
        <dbReference type="ARBA" id="ARBA00023015"/>
    </source>
</evidence>
<dbReference type="CDD" id="cd12148">
    <property type="entry name" value="fungal_TF_MHR"/>
    <property type="match status" value="1"/>
</dbReference>
<dbReference type="SMART" id="SM00066">
    <property type="entry name" value="GAL4"/>
    <property type="match status" value="1"/>
</dbReference>
<dbReference type="AlphaFoldDB" id="A0AAD6MYC4"/>
<keyword evidence="6" id="KW-0539">Nucleus</keyword>
<accession>A0AAD6MYC4</accession>
<dbReference type="GO" id="GO:0008270">
    <property type="term" value="F:zinc ion binding"/>
    <property type="evidence" value="ECO:0007669"/>
    <property type="project" value="InterPro"/>
</dbReference>
<comment type="caution">
    <text evidence="10">The sequence shown here is derived from an EMBL/GenBank/DDBJ whole genome shotgun (WGS) entry which is preliminary data.</text>
</comment>
<reference evidence="10" key="2">
    <citation type="submission" date="2023-01" db="EMBL/GenBank/DDBJ databases">
        <authorList>
            <person name="Petersen C."/>
        </authorList>
    </citation>
    <scope>NUCLEOTIDE SEQUENCE</scope>
    <source>
        <strain evidence="10">IBT 17514</strain>
    </source>
</reference>
<dbReference type="Gene3D" id="4.10.240.10">
    <property type="entry name" value="Zn(2)-C6 fungal-type DNA-binding domain"/>
    <property type="match status" value="1"/>
</dbReference>
<evidence type="ECO:0000259" key="9">
    <source>
        <dbReference type="SMART" id="SM00906"/>
    </source>
</evidence>
<proteinExistence type="predicted"/>
<protein>
    <recommendedName>
        <fullName evidence="12">Zn(2)-C6 fungal-type domain-containing protein</fullName>
    </recommendedName>
</protein>
<organism evidence="10 11">
    <name type="scientific">Penicillium malachiteum</name>
    <dbReference type="NCBI Taxonomy" id="1324776"/>
    <lineage>
        <taxon>Eukaryota</taxon>
        <taxon>Fungi</taxon>
        <taxon>Dikarya</taxon>
        <taxon>Ascomycota</taxon>
        <taxon>Pezizomycotina</taxon>
        <taxon>Eurotiomycetes</taxon>
        <taxon>Eurotiomycetidae</taxon>
        <taxon>Eurotiales</taxon>
        <taxon>Aspergillaceae</taxon>
        <taxon>Penicillium</taxon>
    </lineage>
</organism>
<keyword evidence="5" id="KW-0804">Transcription</keyword>